<dbReference type="AlphaFoldDB" id="A0A4Z2DTM6"/>
<sequence>MFSDELVRSYGLHQQKNQLPLHHTSLLSSLGDYLALLVTIYENLLQNPQQGMPQINTCTNKPISLFDELKMFHLSYGLTKKTATIE</sequence>
<organism evidence="1 2">
    <name type="scientific">Schistosoma japonicum</name>
    <name type="common">Blood fluke</name>
    <dbReference type="NCBI Taxonomy" id="6182"/>
    <lineage>
        <taxon>Eukaryota</taxon>
        <taxon>Metazoa</taxon>
        <taxon>Spiralia</taxon>
        <taxon>Lophotrochozoa</taxon>
        <taxon>Platyhelminthes</taxon>
        <taxon>Trematoda</taxon>
        <taxon>Digenea</taxon>
        <taxon>Strigeidida</taxon>
        <taxon>Schistosomatoidea</taxon>
        <taxon>Schistosomatidae</taxon>
        <taxon>Schistosoma</taxon>
    </lineage>
</organism>
<comment type="caution">
    <text evidence="1">The sequence shown here is derived from an EMBL/GenBank/DDBJ whole genome shotgun (WGS) entry which is preliminary data.</text>
</comment>
<evidence type="ECO:0000313" key="2">
    <source>
        <dbReference type="Proteomes" id="UP000311919"/>
    </source>
</evidence>
<reference evidence="1 2" key="1">
    <citation type="submission" date="2019-03" db="EMBL/GenBank/DDBJ databases">
        <title>An improved genome assembly of the fluke Schistosoma japonicum.</title>
        <authorList>
            <person name="Hu W."/>
            <person name="Luo F."/>
            <person name="Yin M."/>
            <person name="Mo X."/>
            <person name="Sun C."/>
            <person name="Wu Q."/>
            <person name="Zhu B."/>
            <person name="Xiang M."/>
            <person name="Wang J."/>
            <person name="Wang Y."/>
            <person name="Zhang T."/>
            <person name="Xu B."/>
            <person name="Zheng H."/>
            <person name="Feng Z."/>
        </authorList>
    </citation>
    <scope>NUCLEOTIDE SEQUENCE [LARGE SCALE GENOMIC DNA]</scope>
    <source>
        <strain evidence="1">HuSjv2</strain>
        <tissue evidence="1">Worms</tissue>
    </source>
</reference>
<accession>A0A4Z2DTM6</accession>
<evidence type="ECO:0000313" key="1">
    <source>
        <dbReference type="EMBL" id="TNN19817.1"/>
    </source>
</evidence>
<protein>
    <submittedName>
        <fullName evidence="1">Uncharacterized protein</fullName>
    </submittedName>
</protein>
<name>A0A4Z2DTM6_SCHJA</name>
<dbReference type="Proteomes" id="UP000311919">
    <property type="component" value="Unassembled WGS sequence"/>
</dbReference>
<dbReference type="EMBL" id="SKCS01000039">
    <property type="protein sequence ID" value="TNN19817.1"/>
    <property type="molecule type" value="Genomic_DNA"/>
</dbReference>
<proteinExistence type="predicted"/>
<gene>
    <name evidence="1" type="ORF">EWB00_006017</name>
</gene>
<keyword evidence="2" id="KW-1185">Reference proteome</keyword>